<reference evidence="2" key="1">
    <citation type="submission" date="2022-04" db="EMBL/GenBank/DDBJ databases">
        <title>Complete genome of Methanoplanus endosymbiosus DSM 3599.</title>
        <authorList>
            <person name="Chen S.-C."/>
            <person name="You Y.-T."/>
            <person name="Zhou Y.-Z."/>
            <person name="Lai M.-C."/>
        </authorList>
    </citation>
    <scope>NUCLEOTIDE SEQUENCE</scope>
    <source>
        <strain evidence="2">DSM 3599</strain>
    </source>
</reference>
<proteinExistence type="inferred from homology"/>
<evidence type="ECO:0000256" key="1">
    <source>
        <dbReference type="ARBA" id="ARBA00007073"/>
    </source>
</evidence>
<dbReference type="Gene3D" id="3.30.310.50">
    <property type="entry name" value="Alpha-D-phosphohexomutase, C-terminal domain"/>
    <property type="match status" value="1"/>
</dbReference>
<protein>
    <recommendedName>
        <fullName evidence="4">KEOPS complex subunit Pcc1</fullName>
    </recommendedName>
</protein>
<dbReference type="Pfam" id="PF09341">
    <property type="entry name" value="Pcc1"/>
    <property type="match status" value="1"/>
</dbReference>
<dbReference type="Proteomes" id="UP001060368">
    <property type="component" value="Chromosome"/>
</dbReference>
<name>A0A9E7TJS5_9EURY</name>
<dbReference type="GeneID" id="74308385"/>
<comment type="similarity">
    <text evidence="1">Belongs to the CTAG/PCC1 family.</text>
</comment>
<evidence type="ECO:0008006" key="4">
    <source>
        <dbReference type="Google" id="ProtNLM"/>
    </source>
</evidence>
<accession>A0A9E7TJS5</accession>
<organism evidence="2 3">
    <name type="scientific">Methanoplanus endosymbiosus</name>
    <dbReference type="NCBI Taxonomy" id="33865"/>
    <lineage>
        <taxon>Archaea</taxon>
        <taxon>Methanobacteriati</taxon>
        <taxon>Methanobacteriota</taxon>
        <taxon>Stenosarchaea group</taxon>
        <taxon>Methanomicrobia</taxon>
        <taxon>Methanomicrobiales</taxon>
        <taxon>Methanomicrobiaceae</taxon>
        <taxon>Methanoplanus</taxon>
    </lineage>
</organism>
<keyword evidence="3" id="KW-1185">Reference proteome</keyword>
<dbReference type="AlphaFoldDB" id="A0A9E7TJS5"/>
<dbReference type="NCBIfam" id="NF011470">
    <property type="entry name" value="PRK14887.1"/>
    <property type="match status" value="1"/>
</dbReference>
<dbReference type="InterPro" id="IPR015419">
    <property type="entry name" value="CTAG/Pcc1"/>
</dbReference>
<dbReference type="EMBL" id="CP096115">
    <property type="protein sequence ID" value="UUX92025.1"/>
    <property type="molecule type" value="Genomic_DNA"/>
</dbReference>
<evidence type="ECO:0000313" key="3">
    <source>
        <dbReference type="Proteomes" id="UP001060368"/>
    </source>
</evidence>
<evidence type="ECO:0000313" key="2">
    <source>
        <dbReference type="EMBL" id="UUX92025.1"/>
    </source>
</evidence>
<sequence length="85" mass="9410">MSLKSEIVHEAVFSFQTSDAGLIYESLLPEADGESGRSFSEVILGSDTEILLRVSARDIHAMRAALNTWLRLINIANEMKEVIDS</sequence>
<gene>
    <name evidence="2" type="ORF">L6E24_11750</name>
</gene>
<dbReference type="KEGG" id="mend:L6E24_11750"/>
<dbReference type="RefSeq" id="WP_257742175.1">
    <property type="nucleotide sequence ID" value="NZ_CP096115.1"/>
</dbReference>